<dbReference type="Pfam" id="PF20231">
    <property type="entry name" value="DUF6589"/>
    <property type="match status" value="2"/>
</dbReference>
<feature type="domain" description="DUF6589" evidence="1">
    <location>
        <begin position="166"/>
        <end position="260"/>
    </location>
</feature>
<dbReference type="InterPro" id="IPR046496">
    <property type="entry name" value="DUF6589"/>
</dbReference>
<dbReference type="OrthoDB" id="3266963at2759"/>
<evidence type="ECO:0000259" key="1">
    <source>
        <dbReference type="Pfam" id="PF20231"/>
    </source>
</evidence>
<gene>
    <name evidence="2" type="ORF">PHLGIDRAFT_79355</name>
</gene>
<dbReference type="Proteomes" id="UP000053257">
    <property type="component" value="Unassembled WGS sequence"/>
</dbReference>
<proteinExistence type="predicted"/>
<feature type="non-terminal residue" evidence="2">
    <location>
        <position position="260"/>
    </location>
</feature>
<reference evidence="2 3" key="1">
    <citation type="journal article" date="2014" name="PLoS Genet.">
        <title>Analysis of the Phlebiopsis gigantea genome, transcriptome and secretome provides insight into its pioneer colonization strategies of wood.</title>
        <authorList>
            <person name="Hori C."/>
            <person name="Ishida T."/>
            <person name="Igarashi K."/>
            <person name="Samejima M."/>
            <person name="Suzuki H."/>
            <person name="Master E."/>
            <person name="Ferreira P."/>
            <person name="Ruiz-Duenas F.J."/>
            <person name="Held B."/>
            <person name="Canessa P."/>
            <person name="Larrondo L.F."/>
            <person name="Schmoll M."/>
            <person name="Druzhinina I.S."/>
            <person name="Kubicek C.P."/>
            <person name="Gaskell J.A."/>
            <person name="Kersten P."/>
            <person name="St John F."/>
            <person name="Glasner J."/>
            <person name="Sabat G."/>
            <person name="Splinter BonDurant S."/>
            <person name="Syed K."/>
            <person name="Yadav J."/>
            <person name="Mgbeahuruike A.C."/>
            <person name="Kovalchuk A."/>
            <person name="Asiegbu F.O."/>
            <person name="Lackner G."/>
            <person name="Hoffmeister D."/>
            <person name="Rencoret J."/>
            <person name="Gutierrez A."/>
            <person name="Sun H."/>
            <person name="Lindquist E."/>
            <person name="Barry K."/>
            <person name="Riley R."/>
            <person name="Grigoriev I.V."/>
            <person name="Henrissat B."/>
            <person name="Kues U."/>
            <person name="Berka R.M."/>
            <person name="Martinez A.T."/>
            <person name="Covert S.F."/>
            <person name="Blanchette R.A."/>
            <person name="Cullen D."/>
        </authorList>
    </citation>
    <scope>NUCLEOTIDE SEQUENCE [LARGE SCALE GENOMIC DNA]</scope>
    <source>
        <strain evidence="2 3">11061_1 CR5-6</strain>
    </source>
</reference>
<feature type="domain" description="DUF6589" evidence="1">
    <location>
        <begin position="5"/>
        <end position="154"/>
    </location>
</feature>
<sequence>MKKGRQTTIYPLGTTDYEEGSASGNQKVLNHLMLQELGFSEEEAAKLLVIIGGDQATVEKVRILKKFAASCPHGYNRYEWVLPLIQLWHMGWSDLERILDTHWGKDITDVSTLAFVNETLGRKVKNVKRPDFYSAQSLVMDNLRAEVGNLWRYAVSPRVHHITNALLGDQMLANSILRIRDSMIHYEFQSAIADGDIGRAMNVMNVRRSKYTNELLELACNFEFEYSASLKEGILNNWLCNLTGNEGCWFPMDLMQEHSN</sequence>
<protein>
    <recommendedName>
        <fullName evidence="1">DUF6589 domain-containing protein</fullName>
    </recommendedName>
</protein>
<evidence type="ECO:0000313" key="3">
    <source>
        <dbReference type="Proteomes" id="UP000053257"/>
    </source>
</evidence>
<organism evidence="2 3">
    <name type="scientific">Phlebiopsis gigantea (strain 11061_1 CR5-6)</name>
    <name type="common">White-rot fungus</name>
    <name type="synonym">Peniophora gigantea</name>
    <dbReference type="NCBI Taxonomy" id="745531"/>
    <lineage>
        <taxon>Eukaryota</taxon>
        <taxon>Fungi</taxon>
        <taxon>Dikarya</taxon>
        <taxon>Basidiomycota</taxon>
        <taxon>Agaricomycotina</taxon>
        <taxon>Agaricomycetes</taxon>
        <taxon>Polyporales</taxon>
        <taxon>Phanerochaetaceae</taxon>
        <taxon>Phlebiopsis</taxon>
    </lineage>
</organism>
<dbReference type="AlphaFoldDB" id="A0A0C3S088"/>
<name>A0A0C3S088_PHLG1</name>
<dbReference type="EMBL" id="KN840686">
    <property type="protein sequence ID" value="KIP02292.1"/>
    <property type="molecule type" value="Genomic_DNA"/>
</dbReference>
<keyword evidence="3" id="KW-1185">Reference proteome</keyword>
<dbReference type="STRING" id="745531.A0A0C3S088"/>
<evidence type="ECO:0000313" key="2">
    <source>
        <dbReference type="EMBL" id="KIP02292.1"/>
    </source>
</evidence>
<dbReference type="HOGENOM" id="CLU_1071815_0_0_1"/>
<accession>A0A0C3S088</accession>